<dbReference type="EMBL" id="QWED01000286">
    <property type="protein sequence ID" value="RIJ10230.1"/>
    <property type="molecule type" value="Genomic_DNA"/>
</dbReference>
<dbReference type="AlphaFoldDB" id="A0A399PUX8"/>
<sequence>MKGNELVWRTLADAALLQERRWKNVEDLAYASGVPASTTNLALDRLSLIGAILKYPRGGFSVTSLDKVLTLLCARRNLIQDTLAMTTVEGARPLMDSSAGPYALGGPDAANVHLGGVHVADFVEHLLYVPHVAAATKLPPGGEVRIVVMDKRAARTWGGYSSPAQTYADLFATPGWAASEYRYAIRDKFLREREWDQAPDVP</sequence>
<organism evidence="1 3">
    <name type="scientific">Clavibacter nebraskensis</name>
    <dbReference type="NCBI Taxonomy" id="31963"/>
    <lineage>
        <taxon>Bacteria</taxon>
        <taxon>Bacillati</taxon>
        <taxon>Actinomycetota</taxon>
        <taxon>Actinomycetes</taxon>
        <taxon>Micrococcales</taxon>
        <taxon>Microbacteriaceae</taxon>
        <taxon>Clavibacter</taxon>
    </lineage>
</organism>
<name>A0A399PUX8_9MICO</name>
<evidence type="ECO:0000313" key="3">
    <source>
        <dbReference type="Proteomes" id="UP000265361"/>
    </source>
</evidence>
<accession>A0A399PUX8</accession>
<dbReference type="EMBL" id="CP086345">
    <property type="protein sequence ID" value="UQB06345.1"/>
    <property type="molecule type" value="Genomic_DNA"/>
</dbReference>
<evidence type="ECO:0000313" key="4">
    <source>
        <dbReference type="Proteomes" id="UP001056208"/>
    </source>
</evidence>
<reference evidence="1 3" key="1">
    <citation type="submission" date="2018-08" db="EMBL/GenBank/DDBJ databases">
        <title>Genome Sequence of Clavibacter michiganensis Subspecies type strains, and the Atypical Peach-Colored Strains Isolated from Tomato.</title>
        <authorList>
            <person name="Osdaghi E."/>
            <person name="Portier P."/>
            <person name="Briand M."/>
            <person name="Jacques M.-A."/>
        </authorList>
    </citation>
    <scope>NUCLEOTIDE SEQUENCE [LARGE SCALE GENOMIC DNA]</scope>
    <source>
        <strain evidence="1 3">CFBP 7577</strain>
    </source>
</reference>
<dbReference type="Proteomes" id="UP000265361">
    <property type="component" value="Unassembled WGS sequence"/>
</dbReference>
<proteinExistence type="predicted"/>
<gene>
    <name evidence="1" type="ORF">DZF97_09770</name>
    <name evidence="2" type="ORF">LIV34_000338</name>
</gene>
<evidence type="ECO:0008006" key="5">
    <source>
        <dbReference type="Google" id="ProtNLM"/>
    </source>
</evidence>
<evidence type="ECO:0000313" key="2">
    <source>
        <dbReference type="EMBL" id="UQB06345.1"/>
    </source>
</evidence>
<protein>
    <recommendedName>
        <fullName evidence="5">HTH iclR-type domain-containing protein</fullName>
    </recommendedName>
</protein>
<reference evidence="2" key="2">
    <citation type="submission" date="2021-11" db="EMBL/GenBank/DDBJ databases">
        <authorList>
            <person name="Li G."/>
            <person name="Jia Q."/>
            <person name="Yang F."/>
            <person name="Zhang C."/>
            <person name="Singh A."/>
            <person name="Lorenz A.J."/>
            <person name="Jackson-Ziems T."/>
            <person name="Vidaver A."/>
            <person name="Alfano J.R."/>
        </authorList>
    </citation>
    <scope>NUCLEOTIDE SEQUENCE</scope>
    <source>
        <strain evidence="2">CNK-2</strain>
    </source>
</reference>
<dbReference type="Proteomes" id="UP001056208">
    <property type="component" value="Chromosome"/>
</dbReference>
<evidence type="ECO:0000313" key="1">
    <source>
        <dbReference type="EMBL" id="RIJ10230.1"/>
    </source>
</evidence>
<keyword evidence="4" id="KW-1185">Reference proteome</keyword>